<sequence length="124" mass="15084">MFYLGNEDECRKYLNIIRDRPSVQMPHVTDTGTKLEERLRNERYVELYYEDHRWFDIRRWRIAEEVGNIPAYRMYVTKDLQTGKKTYEVVVIKERVFHKHHYVLPIPQGEIDKNPNLVQNPGYI</sequence>
<evidence type="ECO:0000256" key="4">
    <source>
        <dbReference type="ARBA" id="ARBA00023237"/>
    </source>
</evidence>
<evidence type="ECO:0000256" key="1">
    <source>
        <dbReference type="ARBA" id="ARBA00004442"/>
    </source>
</evidence>
<dbReference type="InterPro" id="IPR012944">
    <property type="entry name" value="SusD_RagB_dom"/>
</dbReference>
<comment type="caution">
    <text evidence="6">The sequence shown here is derived from an EMBL/GenBank/DDBJ whole genome shotgun (WGS) entry which is preliminary data.</text>
</comment>
<dbReference type="Gene3D" id="1.25.40.390">
    <property type="match status" value="1"/>
</dbReference>
<evidence type="ECO:0000256" key="3">
    <source>
        <dbReference type="ARBA" id="ARBA00023136"/>
    </source>
</evidence>
<evidence type="ECO:0000259" key="5">
    <source>
        <dbReference type="Pfam" id="PF07980"/>
    </source>
</evidence>
<protein>
    <recommendedName>
        <fullName evidence="5">RagB/SusD domain-containing protein</fullName>
    </recommendedName>
</protein>
<dbReference type="EMBL" id="VSSQ01032946">
    <property type="protein sequence ID" value="MPM84382.1"/>
    <property type="molecule type" value="Genomic_DNA"/>
</dbReference>
<evidence type="ECO:0000313" key="6">
    <source>
        <dbReference type="EMBL" id="MPM84382.1"/>
    </source>
</evidence>
<dbReference type="Pfam" id="PF07980">
    <property type="entry name" value="SusD_RagB"/>
    <property type="match status" value="1"/>
</dbReference>
<keyword evidence="2" id="KW-0732">Signal</keyword>
<accession>A0A645D6X4</accession>
<dbReference type="SUPFAM" id="SSF48452">
    <property type="entry name" value="TPR-like"/>
    <property type="match status" value="1"/>
</dbReference>
<dbReference type="AlphaFoldDB" id="A0A645D6X4"/>
<proteinExistence type="predicted"/>
<feature type="domain" description="RagB/SusD" evidence="5">
    <location>
        <begin position="3"/>
        <end position="123"/>
    </location>
</feature>
<gene>
    <name evidence="6" type="ORF">SDC9_131453</name>
</gene>
<comment type="subcellular location">
    <subcellularLocation>
        <location evidence="1">Cell outer membrane</location>
    </subcellularLocation>
</comment>
<organism evidence="6">
    <name type="scientific">bioreactor metagenome</name>
    <dbReference type="NCBI Taxonomy" id="1076179"/>
    <lineage>
        <taxon>unclassified sequences</taxon>
        <taxon>metagenomes</taxon>
        <taxon>ecological metagenomes</taxon>
    </lineage>
</organism>
<reference evidence="6" key="1">
    <citation type="submission" date="2019-08" db="EMBL/GenBank/DDBJ databases">
        <authorList>
            <person name="Kucharzyk K."/>
            <person name="Murdoch R.W."/>
            <person name="Higgins S."/>
            <person name="Loffler F."/>
        </authorList>
    </citation>
    <scope>NUCLEOTIDE SEQUENCE</scope>
</reference>
<keyword evidence="3" id="KW-0472">Membrane</keyword>
<dbReference type="GO" id="GO:0009279">
    <property type="term" value="C:cell outer membrane"/>
    <property type="evidence" value="ECO:0007669"/>
    <property type="project" value="UniProtKB-SubCell"/>
</dbReference>
<name>A0A645D6X4_9ZZZZ</name>
<dbReference type="InterPro" id="IPR011990">
    <property type="entry name" value="TPR-like_helical_dom_sf"/>
</dbReference>
<keyword evidence="4" id="KW-0998">Cell outer membrane</keyword>
<evidence type="ECO:0000256" key="2">
    <source>
        <dbReference type="ARBA" id="ARBA00022729"/>
    </source>
</evidence>